<evidence type="ECO:0000256" key="2">
    <source>
        <dbReference type="SAM" id="MobiDB-lite"/>
    </source>
</evidence>
<keyword evidence="1" id="KW-0945">Host-virus interaction</keyword>
<keyword evidence="3" id="KW-0812">Transmembrane</keyword>
<sequence>MLVPLPGPLSSPAPAFYAFCQGPRVRPARPPALPPRRLRPSRRAVSGPGRLLFPSGSSSFPLLPRHSPALPRPWSPSLRSVFSPRWFCLSLRSRLALAPRLCGLFPYPIGSLVFPSGRLFTPYLPLLSLSPGPVPSCLPLALPLGLLLCPLPSSPSLVLVSVPLSVLFPRLHSFFFPLSRLLPYLSLFLFVVVTSFTPLGVAWGRSFSPAPSCPSLPTSASVSFFFLSSPAVLRPLALVCVPFDLCPSAPSFLGSLLSWRLPGFLAPPLGLSSSRCRPVRGLSAPGRGSPSCGLARFAAFSIGFPLSTAAARPGWRVGHLPPSAYITCHFCPQSLPRDPLLPLWRLMVLSYVGGIPPSPPALGLRVSSSLAFAGFPCPSPALPSPSACPAPVALSLFLIVFFVSSAAFLLRLSPASPLRVLLSVCCAFLPPFFSCLCICALSPPLRVLFPSWPRVLAVAFLSVRLSPGQRPSRPRPPFPRLPSPAASCPYLSSAIPAPPLSPVHPPCSASPRWSCALFLSGRPLWSSSVWPSVVCPVWVVVPAASFSCLFRPSFSPAPFVAPALFPGVGALFVFSPLRLLPSTSPRYRFFLSFVVPLVSRFLRVLALPLPLSRTSASFPVFCARSCHPPFFFAPLCFPSVKRRSSSSPATLPLFWPTTRFLPVARLPAVLHTGPLRGPGGDRPSPMYAFSPLRFDSRAASALAHTEYISAVAGRAPVTFLLLCRFLVCVLCALSRPSSSASPYIKARLPPPFPRPSPIPPSFSLPPYCPPTFFLSTPPSPHPPLIHAPAVLPSSAPREIPRPPLFPPVSPLPLSSVFPFASPILPPLHCFCLPPTTTAPIPCISLSPSSPPLTSDLLPQPLTLLPPPLCLTDTLNICVPCAS</sequence>
<proteinExistence type="predicted"/>
<organism evidence="4 5">
    <name type="scientific">Penaeus vannamei</name>
    <name type="common">Whiteleg shrimp</name>
    <name type="synonym">Litopenaeus vannamei</name>
    <dbReference type="NCBI Taxonomy" id="6689"/>
    <lineage>
        <taxon>Eukaryota</taxon>
        <taxon>Metazoa</taxon>
        <taxon>Ecdysozoa</taxon>
        <taxon>Arthropoda</taxon>
        <taxon>Crustacea</taxon>
        <taxon>Multicrustacea</taxon>
        <taxon>Malacostraca</taxon>
        <taxon>Eumalacostraca</taxon>
        <taxon>Eucarida</taxon>
        <taxon>Decapoda</taxon>
        <taxon>Dendrobranchiata</taxon>
        <taxon>Penaeoidea</taxon>
        <taxon>Penaeidae</taxon>
        <taxon>Penaeus</taxon>
    </lineage>
</organism>
<gene>
    <name evidence="4" type="ORF">C7M84_024729</name>
</gene>
<feature type="region of interest" description="Disordered" evidence="2">
    <location>
        <begin position="27"/>
        <end position="50"/>
    </location>
</feature>
<protein>
    <submittedName>
        <fullName evidence="4">Uncharacterized protein</fullName>
    </submittedName>
</protein>
<dbReference type="PANTHER" id="PTHR13037">
    <property type="entry name" value="FORMIN"/>
    <property type="match status" value="1"/>
</dbReference>
<evidence type="ECO:0000313" key="5">
    <source>
        <dbReference type="Proteomes" id="UP000283509"/>
    </source>
</evidence>
<keyword evidence="5" id="KW-1185">Reference proteome</keyword>
<dbReference type="PANTHER" id="PTHR13037:SF24">
    <property type="entry name" value="POLYCOMB PROTEIN PCL-RELATED"/>
    <property type="match status" value="1"/>
</dbReference>
<dbReference type="AlphaFoldDB" id="A0A3R7MHS4"/>
<name>A0A3R7MHS4_PENVA</name>
<keyword evidence="3" id="KW-0472">Membrane</keyword>
<dbReference type="Proteomes" id="UP000283509">
    <property type="component" value="Unassembled WGS sequence"/>
</dbReference>
<keyword evidence="3" id="KW-1133">Transmembrane helix</keyword>
<dbReference type="EMBL" id="QCYY01000883">
    <property type="protein sequence ID" value="ROT82107.1"/>
    <property type="molecule type" value="Genomic_DNA"/>
</dbReference>
<reference evidence="4 5" key="2">
    <citation type="submission" date="2019-01" db="EMBL/GenBank/DDBJ databases">
        <title>The decoding of complex shrimp genome reveals the adaptation for benthos swimmer, frequently molting mechanism and breeding impact on genome.</title>
        <authorList>
            <person name="Sun Y."/>
            <person name="Gao Y."/>
            <person name="Yu Y."/>
        </authorList>
    </citation>
    <scope>NUCLEOTIDE SEQUENCE [LARGE SCALE GENOMIC DNA]</scope>
    <source>
        <tissue evidence="4">Muscle</tissue>
    </source>
</reference>
<evidence type="ECO:0000256" key="1">
    <source>
        <dbReference type="ARBA" id="ARBA00022581"/>
    </source>
</evidence>
<comment type="caution">
    <text evidence="4">The sequence shown here is derived from an EMBL/GenBank/DDBJ whole genome shotgun (WGS) entry which is preliminary data.</text>
</comment>
<evidence type="ECO:0000256" key="3">
    <source>
        <dbReference type="SAM" id="Phobius"/>
    </source>
</evidence>
<feature type="transmembrane region" description="Helical" evidence="3">
    <location>
        <begin position="420"/>
        <end position="443"/>
    </location>
</feature>
<accession>A0A3R7MHS4</accession>
<evidence type="ECO:0000313" key="4">
    <source>
        <dbReference type="EMBL" id="ROT82107.1"/>
    </source>
</evidence>
<feature type="transmembrane region" description="Helical" evidence="3">
    <location>
        <begin position="140"/>
        <end position="169"/>
    </location>
</feature>
<reference evidence="4 5" key="1">
    <citation type="submission" date="2018-04" db="EMBL/GenBank/DDBJ databases">
        <authorList>
            <person name="Zhang X."/>
            <person name="Yuan J."/>
            <person name="Li F."/>
            <person name="Xiang J."/>
        </authorList>
    </citation>
    <scope>NUCLEOTIDE SEQUENCE [LARGE SCALE GENOMIC DNA]</scope>
    <source>
        <tissue evidence="4">Muscle</tissue>
    </source>
</reference>
<dbReference type="STRING" id="6689.A0A3R7MHS4"/>
<feature type="transmembrane region" description="Helical" evidence="3">
    <location>
        <begin position="557"/>
        <end position="577"/>
    </location>
</feature>
<feature type="transmembrane region" description="Helical" evidence="3">
    <location>
        <begin position="529"/>
        <end position="550"/>
    </location>
</feature>
<feature type="transmembrane region" description="Helical" evidence="3">
    <location>
        <begin position="392"/>
        <end position="413"/>
    </location>
</feature>
<feature type="transmembrane region" description="Helical" evidence="3">
    <location>
        <begin position="181"/>
        <end position="203"/>
    </location>
</feature>